<dbReference type="InterPro" id="IPR015424">
    <property type="entry name" value="PyrdxlP-dep_Trfase"/>
</dbReference>
<dbReference type="Gene3D" id="3.40.640.10">
    <property type="entry name" value="Type I PLP-dependent aspartate aminotransferase-like (Major domain)"/>
    <property type="match status" value="1"/>
</dbReference>
<organism evidence="1">
    <name type="scientific">marine sediment metagenome</name>
    <dbReference type="NCBI Taxonomy" id="412755"/>
    <lineage>
        <taxon>unclassified sequences</taxon>
        <taxon>metagenomes</taxon>
        <taxon>ecological metagenomes</taxon>
    </lineage>
</organism>
<dbReference type="InterPro" id="IPR015421">
    <property type="entry name" value="PyrdxlP-dep_Trfase_major"/>
</dbReference>
<dbReference type="AlphaFoldDB" id="X0S2M1"/>
<dbReference type="EMBL" id="BARS01004254">
    <property type="protein sequence ID" value="GAF75338.1"/>
    <property type="molecule type" value="Genomic_DNA"/>
</dbReference>
<evidence type="ECO:0008006" key="2">
    <source>
        <dbReference type="Google" id="ProtNLM"/>
    </source>
</evidence>
<proteinExistence type="predicted"/>
<dbReference type="SUPFAM" id="SSF53383">
    <property type="entry name" value="PLP-dependent transferases"/>
    <property type="match status" value="1"/>
</dbReference>
<name>X0S2M1_9ZZZZ</name>
<protein>
    <recommendedName>
        <fullName evidence="2">DegT/DnrJ/EryC1/StrS aminotransferase</fullName>
    </recommendedName>
</protein>
<sequence length="47" mass="5345">MAIRKVSLMKPYVSQEAVKAVSQALQSGWMGQGPKVKEFEDKFCHYI</sequence>
<dbReference type="Pfam" id="PF01041">
    <property type="entry name" value="DegT_DnrJ_EryC1"/>
    <property type="match status" value="1"/>
</dbReference>
<comment type="caution">
    <text evidence="1">The sequence shown here is derived from an EMBL/GenBank/DDBJ whole genome shotgun (WGS) entry which is preliminary data.</text>
</comment>
<reference evidence="1" key="1">
    <citation type="journal article" date="2014" name="Front. Microbiol.">
        <title>High frequency of phylogenetically diverse reductive dehalogenase-homologous genes in deep subseafloor sedimentary metagenomes.</title>
        <authorList>
            <person name="Kawai M."/>
            <person name="Futagami T."/>
            <person name="Toyoda A."/>
            <person name="Takaki Y."/>
            <person name="Nishi S."/>
            <person name="Hori S."/>
            <person name="Arai W."/>
            <person name="Tsubouchi T."/>
            <person name="Morono Y."/>
            <person name="Uchiyama I."/>
            <person name="Ito T."/>
            <person name="Fujiyama A."/>
            <person name="Inagaki F."/>
            <person name="Takami H."/>
        </authorList>
    </citation>
    <scope>NUCLEOTIDE SEQUENCE</scope>
    <source>
        <strain evidence="1">Expedition CK06-06</strain>
    </source>
</reference>
<dbReference type="InterPro" id="IPR000653">
    <property type="entry name" value="DegT/StrS_aminotransferase"/>
</dbReference>
<gene>
    <name evidence="1" type="ORF">S01H1_08286</name>
</gene>
<accession>X0S2M1</accession>
<feature type="non-terminal residue" evidence="1">
    <location>
        <position position="47"/>
    </location>
</feature>
<evidence type="ECO:0000313" key="1">
    <source>
        <dbReference type="EMBL" id="GAF75338.1"/>
    </source>
</evidence>